<dbReference type="Pfam" id="PF00117">
    <property type="entry name" value="GATase"/>
    <property type="match status" value="1"/>
</dbReference>
<keyword evidence="11" id="KW-0055">Arginine biosynthesis</keyword>
<keyword evidence="5 11" id="KW-0547">Nucleotide-binding</keyword>
<comment type="similarity">
    <text evidence="3 11">Belongs to the CarA family.</text>
</comment>
<comment type="pathway">
    <text evidence="1 11">Pyrimidine metabolism; UMP biosynthesis via de novo pathway; (S)-dihydroorotate from bicarbonate: step 1/3.</text>
</comment>
<feature type="active site" evidence="11">
    <location>
        <position position="362"/>
    </location>
</feature>
<evidence type="ECO:0000259" key="12">
    <source>
        <dbReference type="SMART" id="SM01097"/>
    </source>
</evidence>
<dbReference type="SUPFAM" id="SSF52317">
    <property type="entry name" value="Class I glutamine amidotransferase-like"/>
    <property type="match status" value="1"/>
</dbReference>
<dbReference type="InterPro" id="IPR017926">
    <property type="entry name" value="GATASE"/>
</dbReference>
<feature type="active site" evidence="11">
    <location>
        <position position="360"/>
    </location>
</feature>
<evidence type="ECO:0000313" key="13">
    <source>
        <dbReference type="EMBL" id="WGH93826.1"/>
    </source>
</evidence>
<dbReference type="PROSITE" id="PS51273">
    <property type="entry name" value="GATASE_TYPE_1"/>
    <property type="match status" value="1"/>
</dbReference>
<evidence type="ECO:0000313" key="14">
    <source>
        <dbReference type="Proteomes" id="UP001224674"/>
    </source>
</evidence>
<dbReference type="PANTHER" id="PTHR43418:SF7">
    <property type="entry name" value="CARBAMOYL-PHOSPHATE SYNTHASE SMALL CHAIN"/>
    <property type="match status" value="1"/>
</dbReference>
<accession>A0AAJ6DD50</accession>
<feature type="binding site" evidence="11">
    <location>
        <position position="312"/>
    </location>
    <ligand>
        <name>L-glutamine</name>
        <dbReference type="ChEBI" id="CHEBI:58359"/>
    </ligand>
</feature>
<dbReference type="PANTHER" id="PTHR43418">
    <property type="entry name" value="MULTIFUNCTIONAL TRYPTOPHAN BIOSYNTHESIS PROTEIN-RELATED"/>
    <property type="match status" value="1"/>
</dbReference>
<dbReference type="PRINTS" id="PR00096">
    <property type="entry name" value="GATASE"/>
</dbReference>
<comment type="catalytic activity">
    <reaction evidence="10 11">
        <text>L-glutamine + H2O = L-glutamate + NH4(+)</text>
        <dbReference type="Rhea" id="RHEA:15889"/>
        <dbReference type="ChEBI" id="CHEBI:15377"/>
        <dbReference type="ChEBI" id="CHEBI:28938"/>
        <dbReference type="ChEBI" id="CHEBI:29985"/>
        <dbReference type="ChEBI" id="CHEBI:58359"/>
    </reaction>
</comment>
<gene>
    <name evidence="11 13" type="primary">carA</name>
    <name evidence="13" type="ORF">QDX21_03240</name>
</gene>
<dbReference type="SMART" id="SM01097">
    <property type="entry name" value="CPSase_sm_chain"/>
    <property type="match status" value="1"/>
</dbReference>
<dbReference type="InterPro" id="IPR036480">
    <property type="entry name" value="CarbP_synth_ssu_N_sf"/>
</dbReference>
<keyword evidence="7 11" id="KW-0315">Glutamine amidotransferase</keyword>
<dbReference type="InterPro" id="IPR029062">
    <property type="entry name" value="Class_I_gatase-like"/>
</dbReference>
<evidence type="ECO:0000256" key="5">
    <source>
        <dbReference type="ARBA" id="ARBA00022741"/>
    </source>
</evidence>
<dbReference type="FunFam" id="3.50.30.20:FF:000001">
    <property type="entry name" value="Carbamoyl-phosphate synthase small chain"/>
    <property type="match status" value="1"/>
</dbReference>
<feature type="binding site" evidence="11">
    <location>
        <position position="311"/>
    </location>
    <ligand>
        <name>L-glutamine</name>
        <dbReference type="ChEBI" id="CHEBI:58359"/>
    </ligand>
</feature>
<protein>
    <recommendedName>
        <fullName evidence="11">Carbamoyl phosphate synthase small chain</fullName>
        <ecNumber evidence="11">6.3.5.5</ecNumber>
    </recommendedName>
    <alternativeName>
        <fullName evidence="11">Carbamoyl phosphate synthetase glutamine chain</fullName>
    </alternativeName>
</protein>
<dbReference type="GO" id="GO:0006526">
    <property type="term" value="P:L-arginine biosynthetic process"/>
    <property type="evidence" value="ECO:0007669"/>
    <property type="project" value="UniProtKB-UniRule"/>
</dbReference>
<keyword evidence="14" id="KW-1185">Reference proteome</keyword>
<sequence length="388" mass="41776">MSLTDTAPAVLVLADGTTFTGRSYGAVGTTLGEAIFTTGMTGYQEVLTDPSCTRQIVVHSSPHIGNTGANDEDFESERYWCAGLVVREPSRVVSSWRATRSLEDDLVANDIVGIQGVDTRALVCRLRTVGVMNAGIFSGESAHAPLEQLISQVTDQPSMKGLSLIDGVTTEKAYSVGPADYGYDNIEETYRVAVLDLGVKAATLRQLAMRGIRLEVLPANTSLQTIVELDPDGVFYSNGPGDPATADEQVATLRKLLTKRIPFFGICFGHQLFGRALGFDTYKLPFGHRGPNQPVMEEATGKTLITTQNHGFAVDAPRGQAQPAPEAAYGAVKVSYYSLNDQVVEGLTACDLPAFSVQFHPEAAAGPHDSHPLFDHFTELMDAYRATR</sequence>
<feature type="binding site" evidence="11">
    <location>
        <position position="51"/>
    </location>
    <ligand>
        <name>L-glutamine</name>
        <dbReference type="ChEBI" id="CHEBI:58359"/>
    </ligand>
</feature>
<evidence type="ECO:0000256" key="8">
    <source>
        <dbReference type="ARBA" id="ARBA00022975"/>
    </source>
</evidence>
<dbReference type="GO" id="GO:0006207">
    <property type="term" value="P:'de novo' pyrimidine nucleobase biosynthetic process"/>
    <property type="evidence" value="ECO:0007669"/>
    <property type="project" value="InterPro"/>
</dbReference>
<dbReference type="PRINTS" id="PR00097">
    <property type="entry name" value="ANTSNTHASEII"/>
</dbReference>
<evidence type="ECO:0000256" key="4">
    <source>
        <dbReference type="ARBA" id="ARBA00022598"/>
    </source>
</evidence>
<evidence type="ECO:0000256" key="1">
    <source>
        <dbReference type="ARBA" id="ARBA00004812"/>
    </source>
</evidence>
<feature type="binding site" evidence="11">
    <location>
        <position position="271"/>
    </location>
    <ligand>
        <name>L-glutamine</name>
        <dbReference type="ChEBI" id="CHEBI:58359"/>
    </ligand>
</feature>
<dbReference type="Proteomes" id="UP001224674">
    <property type="component" value="Chromosome"/>
</dbReference>
<evidence type="ECO:0000256" key="10">
    <source>
        <dbReference type="ARBA" id="ARBA00049285"/>
    </source>
</evidence>
<dbReference type="InterPro" id="IPR006274">
    <property type="entry name" value="CarbamoylP_synth_ssu"/>
</dbReference>
<dbReference type="EC" id="6.3.5.5" evidence="11"/>
<evidence type="ECO:0000256" key="3">
    <source>
        <dbReference type="ARBA" id="ARBA00007800"/>
    </source>
</evidence>
<dbReference type="GO" id="GO:0006541">
    <property type="term" value="P:glutamine metabolic process"/>
    <property type="evidence" value="ECO:0007669"/>
    <property type="project" value="InterPro"/>
</dbReference>
<comment type="subunit">
    <text evidence="11">Composed of two chains; the small (or glutamine) chain promotes the hydrolysis of glutamine to ammonia, which is used by the large (or ammonia) chain to synthesize carbamoyl phosphate. Tetramer of heterodimers (alpha,beta)4.</text>
</comment>
<dbReference type="AlphaFoldDB" id="A0AAJ6DD50"/>
<dbReference type="InterPro" id="IPR035686">
    <property type="entry name" value="CPSase_GATase1"/>
</dbReference>
<evidence type="ECO:0000256" key="6">
    <source>
        <dbReference type="ARBA" id="ARBA00022840"/>
    </source>
</evidence>
<reference evidence="13 14" key="1">
    <citation type="submission" date="2023-03" db="EMBL/GenBank/DDBJ databases">
        <title>Complete genome sequences of several Auritidibacter ignavus strains isolated from ear infections.</title>
        <authorList>
            <person name="Baehr T."/>
            <person name="Baumhoegger A.M."/>
        </authorList>
    </citation>
    <scope>NUCLEOTIDE SEQUENCE [LARGE SCALE GENOMIC DNA]</scope>
    <source>
        <strain evidence="13 14">BABAE-6</strain>
    </source>
</reference>
<feature type="binding site" evidence="11">
    <location>
        <position position="241"/>
    </location>
    <ligand>
        <name>L-glutamine</name>
        <dbReference type="ChEBI" id="CHEBI:58359"/>
    </ligand>
</feature>
<dbReference type="PRINTS" id="PR00099">
    <property type="entry name" value="CPSGATASE"/>
</dbReference>
<dbReference type="InterPro" id="IPR002474">
    <property type="entry name" value="CarbamoylP_synth_ssu_N"/>
</dbReference>
<comment type="catalytic activity">
    <reaction evidence="9 11">
        <text>hydrogencarbonate + L-glutamine + 2 ATP + H2O = carbamoyl phosphate + L-glutamate + 2 ADP + phosphate + 2 H(+)</text>
        <dbReference type="Rhea" id="RHEA:18633"/>
        <dbReference type="ChEBI" id="CHEBI:15377"/>
        <dbReference type="ChEBI" id="CHEBI:15378"/>
        <dbReference type="ChEBI" id="CHEBI:17544"/>
        <dbReference type="ChEBI" id="CHEBI:29985"/>
        <dbReference type="ChEBI" id="CHEBI:30616"/>
        <dbReference type="ChEBI" id="CHEBI:43474"/>
        <dbReference type="ChEBI" id="CHEBI:58228"/>
        <dbReference type="ChEBI" id="CHEBI:58359"/>
        <dbReference type="ChEBI" id="CHEBI:456216"/>
        <dbReference type="EC" id="6.3.5.5"/>
    </reaction>
</comment>
<dbReference type="GO" id="GO:0005524">
    <property type="term" value="F:ATP binding"/>
    <property type="evidence" value="ECO:0007669"/>
    <property type="project" value="UniProtKB-UniRule"/>
</dbReference>
<proteinExistence type="inferred from homology"/>
<keyword evidence="11" id="KW-0028">Amino-acid biosynthesis</keyword>
<name>A0AAJ6DD50_9MICC</name>
<dbReference type="Pfam" id="PF00988">
    <property type="entry name" value="CPSase_sm_chain"/>
    <property type="match status" value="1"/>
</dbReference>
<evidence type="ECO:0000256" key="9">
    <source>
        <dbReference type="ARBA" id="ARBA00048816"/>
    </source>
</evidence>
<evidence type="ECO:0000256" key="2">
    <source>
        <dbReference type="ARBA" id="ARBA00005077"/>
    </source>
</evidence>
<dbReference type="NCBIfam" id="TIGR01368">
    <property type="entry name" value="CPSaseIIsmall"/>
    <property type="match status" value="1"/>
</dbReference>
<comment type="pathway">
    <text evidence="2 11">Amino-acid biosynthesis; L-arginine biosynthesis; carbamoyl phosphate from bicarbonate: step 1/1.</text>
</comment>
<feature type="binding site" evidence="11">
    <location>
        <position position="268"/>
    </location>
    <ligand>
        <name>L-glutamine</name>
        <dbReference type="ChEBI" id="CHEBI:58359"/>
    </ligand>
</feature>
<feature type="binding site" evidence="11">
    <location>
        <position position="309"/>
    </location>
    <ligand>
        <name>L-glutamine</name>
        <dbReference type="ChEBI" id="CHEBI:58359"/>
    </ligand>
</feature>
<dbReference type="HAMAP" id="MF_01209">
    <property type="entry name" value="CPSase_S_chain"/>
    <property type="match status" value="1"/>
</dbReference>
<dbReference type="NCBIfam" id="NF009475">
    <property type="entry name" value="PRK12838.1"/>
    <property type="match status" value="1"/>
</dbReference>
<dbReference type="CDD" id="cd01744">
    <property type="entry name" value="GATase1_CPSase"/>
    <property type="match status" value="1"/>
</dbReference>
<dbReference type="RefSeq" id="WP_279672949.1">
    <property type="nucleotide sequence ID" value="NZ_CP122561.1"/>
</dbReference>
<dbReference type="GO" id="GO:0004088">
    <property type="term" value="F:carbamoyl-phosphate synthase (glutamine-hydrolyzing) activity"/>
    <property type="evidence" value="ECO:0007669"/>
    <property type="project" value="UniProtKB-UniRule"/>
</dbReference>
<keyword evidence="6 11" id="KW-0067">ATP-binding</keyword>
<dbReference type="InterPro" id="IPR050472">
    <property type="entry name" value="Anth_synth/Amidotransfase"/>
</dbReference>
<dbReference type="EMBL" id="CP122566">
    <property type="protein sequence ID" value="WGH93826.1"/>
    <property type="molecule type" value="Genomic_DNA"/>
</dbReference>
<dbReference type="SUPFAM" id="SSF52021">
    <property type="entry name" value="Carbamoyl phosphate synthetase, small subunit N-terminal domain"/>
    <property type="match status" value="1"/>
</dbReference>
<dbReference type="GO" id="GO:0044205">
    <property type="term" value="P:'de novo' UMP biosynthetic process"/>
    <property type="evidence" value="ECO:0007669"/>
    <property type="project" value="UniProtKB-UniRule"/>
</dbReference>
<feature type="active site" description="Nucleophile" evidence="11">
    <location>
        <position position="267"/>
    </location>
</feature>
<organism evidence="13 14">
    <name type="scientific">Auritidibacter ignavus</name>
    <dbReference type="NCBI Taxonomy" id="678932"/>
    <lineage>
        <taxon>Bacteria</taxon>
        <taxon>Bacillati</taxon>
        <taxon>Actinomycetota</taxon>
        <taxon>Actinomycetes</taxon>
        <taxon>Micrococcales</taxon>
        <taxon>Micrococcaceae</taxon>
        <taxon>Auritidibacter</taxon>
    </lineage>
</organism>
<keyword evidence="8 11" id="KW-0665">Pyrimidine biosynthesis</keyword>
<dbReference type="Gene3D" id="3.50.30.20">
    <property type="entry name" value="Carbamoyl-phosphate synthase small subunit, N-terminal domain"/>
    <property type="match status" value="1"/>
</dbReference>
<feature type="binding site" evidence="11">
    <location>
        <position position="239"/>
    </location>
    <ligand>
        <name>L-glutamine</name>
        <dbReference type="ChEBI" id="CHEBI:58359"/>
    </ligand>
</feature>
<comment type="function">
    <text evidence="11">Small subunit of the glutamine-dependent carbamoyl phosphate synthetase (CPSase). CPSase catalyzes the formation of carbamoyl phosphate from the ammonia moiety of glutamine, carbonate, and phosphate donated by ATP, constituting the first step of 2 biosynthetic pathways, one leading to arginine and/or urea and the other to pyrimidine nucleotides. The small subunit (glutamine amidotransferase) binds and cleaves glutamine to supply the large subunit with the substrate ammonia.</text>
</comment>
<keyword evidence="4 11" id="KW-0436">Ligase</keyword>
<evidence type="ECO:0000256" key="7">
    <source>
        <dbReference type="ARBA" id="ARBA00022962"/>
    </source>
</evidence>
<feature type="domain" description="Carbamoyl-phosphate synthase small subunit N-terminal" evidence="12">
    <location>
        <begin position="7"/>
        <end position="137"/>
    </location>
</feature>
<feature type="region of interest" description="CPSase" evidence="11">
    <location>
        <begin position="1"/>
        <end position="190"/>
    </location>
</feature>
<dbReference type="Gene3D" id="3.40.50.880">
    <property type="match status" value="1"/>
</dbReference>
<evidence type="ECO:0000256" key="11">
    <source>
        <dbReference type="HAMAP-Rule" id="MF_01209"/>
    </source>
</evidence>